<proteinExistence type="predicted"/>
<dbReference type="RefSeq" id="WP_349637271.1">
    <property type="nucleotide sequence ID" value="NZ_CP090958.1"/>
</dbReference>
<dbReference type="Proteomes" id="UP001209083">
    <property type="component" value="Chromosome"/>
</dbReference>
<feature type="transmembrane region" description="Helical" evidence="2">
    <location>
        <begin position="67"/>
        <end position="89"/>
    </location>
</feature>
<reference evidence="3 4" key="1">
    <citation type="submission" date="2023-05" db="EMBL/GenBank/DDBJ databases">
        <title>Lithophilousrod everest ZFBP1038 complete genpme.</title>
        <authorList>
            <person name="Tian M."/>
        </authorList>
    </citation>
    <scope>NUCLEOTIDE SEQUENCE [LARGE SCALE GENOMIC DNA]</scope>
    <source>
        <strain evidence="3 4">ZFBP1038</strain>
    </source>
</reference>
<feature type="transmembrane region" description="Helical" evidence="2">
    <location>
        <begin position="39"/>
        <end position="61"/>
    </location>
</feature>
<keyword evidence="2" id="KW-1133">Transmembrane helix</keyword>
<protein>
    <recommendedName>
        <fullName evidence="5">ATP synthase protein I</fullName>
    </recommendedName>
</protein>
<name>A0ABY8QNF1_9MICO</name>
<feature type="compositionally biased region" description="Pro residues" evidence="1">
    <location>
        <begin position="1"/>
        <end position="17"/>
    </location>
</feature>
<evidence type="ECO:0008006" key="5">
    <source>
        <dbReference type="Google" id="ProtNLM"/>
    </source>
</evidence>
<evidence type="ECO:0000313" key="3">
    <source>
        <dbReference type="EMBL" id="WGW10492.1"/>
    </source>
</evidence>
<sequence>MSNPPGGPGPSGAPDPFRPARDRKPTAVELQWRRVWKLLLVYGVSFAAAIAVVGAVVGYFVAGAPGVAGALIGAGMAAVFLGITALTMYVGRTLSLTGLAGALMAGFLFKAVLFLILASQLSKVDGIHGGTLFLTLAVAVIGNAIIDAVVVQRARISYVDPDATHM</sequence>
<dbReference type="EMBL" id="CP090958">
    <property type="protein sequence ID" value="WGW10492.1"/>
    <property type="molecule type" value="Genomic_DNA"/>
</dbReference>
<feature type="transmembrane region" description="Helical" evidence="2">
    <location>
        <begin position="96"/>
        <end position="118"/>
    </location>
</feature>
<evidence type="ECO:0000256" key="2">
    <source>
        <dbReference type="SAM" id="Phobius"/>
    </source>
</evidence>
<evidence type="ECO:0000256" key="1">
    <source>
        <dbReference type="SAM" id="MobiDB-lite"/>
    </source>
</evidence>
<feature type="transmembrane region" description="Helical" evidence="2">
    <location>
        <begin position="130"/>
        <end position="151"/>
    </location>
</feature>
<keyword evidence="2" id="KW-0812">Transmembrane</keyword>
<keyword evidence="4" id="KW-1185">Reference proteome</keyword>
<keyword evidence="2" id="KW-0472">Membrane</keyword>
<feature type="region of interest" description="Disordered" evidence="1">
    <location>
        <begin position="1"/>
        <end position="20"/>
    </location>
</feature>
<accession>A0ABY8QNF1</accession>
<dbReference type="SUPFAM" id="SSF103473">
    <property type="entry name" value="MFS general substrate transporter"/>
    <property type="match status" value="1"/>
</dbReference>
<evidence type="ECO:0000313" key="4">
    <source>
        <dbReference type="Proteomes" id="UP001209083"/>
    </source>
</evidence>
<gene>
    <name evidence="3" type="ORF">LWF01_10055</name>
</gene>
<dbReference type="InterPro" id="IPR036259">
    <property type="entry name" value="MFS_trans_sf"/>
</dbReference>
<organism evidence="3 4">
    <name type="scientific">Saxibacter everestensis</name>
    <dbReference type="NCBI Taxonomy" id="2909229"/>
    <lineage>
        <taxon>Bacteria</taxon>
        <taxon>Bacillati</taxon>
        <taxon>Actinomycetota</taxon>
        <taxon>Actinomycetes</taxon>
        <taxon>Micrococcales</taxon>
        <taxon>Brevibacteriaceae</taxon>
        <taxon>Saxibacter</taxon>
    </lineage>
</organism>